<evidence type="ECO:0000313" key="2">
    <source>
        <dbReference type="Proteomes" id="UP000078541"/>
    </source>
</evidence>
<dbReference type="AlphaFoldDB" id="A0A151K0M8"/>
<protein>
    <submittedName>
        <fullName evidence="1">Uncharacterized protein</fullName>
    </submittedName>
</protein>
<reference evidence="1 2" key="1">
    <citation type="submission" date="2016-03" db="EMBL/GenBank/DDBJ databases">
        <title>Trachymyrmex septentrionalis WGS genome.</title>
        <authorList>
            <person name="Nygaard S."/>
            <person name="Hu H."/>
            <person name="Boomsma J."/>
            <person name="Zhang G."/>
        </authorList>
    </citation>
    <scope>NUCLEOTIDE SEQUENCE [LARGE SCALE GENOMIC DNA]</scope>
    <source>
        <strain evidence="1">Tsep2-gDNA-1</strain>
        <tissue evidence="1">Whole body</tissue>
    </source>
</reference>
<evidence type="ECO:0000313" key="1">
    <source>
        <dbReference type="EMBL" id="KYN43238.1"/>
    </source>
</evidence>
<name>A0A151K0M8_9HYME</name>
<dbReference type="EMBL" id="KQ981283">
    <property type="protein sequence ID" value="KYN43238.1"/>
    <property type="molecule type" value="Genomic_DNA"/>
</dbReference>
<organism evidence="1 2">
    <name type="scientific">Trachymyrmex septentrionalis</name>
    <dbReference type="NCBI Taxonomy" id="34720"/>
    <lineage>
        <taxon>Eukaryota</taxon>
        <taxon>Metazoa</taxon>
        <taxon>Ecdysozoa</taxon>
        <taxon>Arthropoda</taxon>
        <taxon>Hexapoda</taxon>
        <taxon>Insecta</taxon>
        <taxon>Pterygota</taxon>
        <taxon>Neoptera</taxon>
        <taxon>Endopterygota</taxon>
        <taxon>Hymenoptera</taxon>
        <taxon>Apocrita</taxon>
        <taxon>Aculeata</taxon>
        <taxon>Formicoidea</taxon>
        <taxon>Formicidae</taxon>
        <taxon>Myrmicinae</taxon>
        <taxon>Trachymyrmex</taxon>
    </lineage>
</organism>
<proteinExistence type="predicted"/>
<keyword evidence="2" id="KW-1185">Reference proteome</keyword>
<dbReference type="Proteomes" id="UP000078541">
    <property type="component" value="Unassembled WGS sequence"/>
</dbReference>
<gene>
    <name evidence="1" type="ORF">ALC56_02300</name>
</gene>
<accession>A0A151K0M8</accession>
<sequence>MLPTTIRAICSPSNCGKTNVFISLIESPNGVRFENVYVYSKSLQQSKYQYLENLFTSTDEIGYFTFSNNSDVVSPSEARPNFIFILDDVACDKQDAAREYFSMDHHANVDCFYLRQTYARIPKHLIHDNKCIISIYNVFLFLVFFKKNQRNLDEINLGSECQEYLNELMMQGHENVVTIVRSNCLMFYVTAAEEICKRLPVNDALPNSNADAKRTFSFKKRNKLSPASINATCIVKSALKARGETSLSMIIEEKHLSHM</sequence>